<feature type="non-terminal residue" evidence="2">
    <location>
        <position position="250"/>
    </location>
</feature>
<sequence>QDGHTALDVAARSQDRELAALVADYSSRPRPWTLWQLKRCILPQWSSTSCRGAQSVEGGSLATSRGVELDLKAADDPQHLFASDGLREEAPSPPSPLAAVLDEARRREGCGEQGGQDCPLGGGEGADCEIEWHGLEPVLVERRRARDGLASAGKQGKAGLEATDDFSTAATASPSNLSGRLSHDTPQSHWGGATASRASPSGPPQATAPAAADRRAPAPLAGLASGARTSPRAAALGSPAALRPEGAPPL</sequence>
<dbReference type="EMBL" id="CAUYUJ010005528">
    <property type="protein sequence ID" value="CAK0813965.1"/>
    <property type="molecule type" value="Genomic_DNA"/>
</dbReference>
<reference evidence="2" key="1">
    <citation type="submission" date="2023-10" db="EMBL/GenBank/DDBJ databases">
        <authorList>
            <person name="Chen Y."/>
            <person name="Shah S."/>
            <person name="Dougan E. K."/>
            <person name="Thang M."/>
            <person name="Chan C."/>
        </authorList>
    </citation>
    <scope>NUCLEOTIDE SEQUENCE [LARGE SCALE GENOMIC DNA]</scope>
</reference>
<proteinExistence type="predicted"/>
<accession>A0ABN9R594</accession>
<evidence type="ECO:0000313" key="3">
    <source>
        <dbReference type="Proteomes" id="UP001189429"/>
    </source>
</evidence>
<feature type="non-terminal residue" evidence="2">
    <location>
        <position position="1"/>
    </location>
</feature>
<protein>
    <submittedName>
        <fullName evidence="2">Uncharacterized protein</fullName>
    </submittedName>
</protein>
<dbReference type="Proteomes" id="UP001189429">
    <property type="component" value="Unassembled WGS sequence"/>
</dbReference>
<evidence type="ECO:0000256" key="1">
    <source>
        <dbReference type="SAM" id="MobiDB-lite"/>
    </source>
</evidence>
<keyword evidence="3" id="KW-1185">Reference proteome</keyword>
<organism evidence="2 3">
    <name type="scientific">Prorocentrum cordatum</name>
    <dbReference type="NCBI Taxonomy" id="2364126"/>
    <lineage>
        <taxon>Eukaryota</taxon>
        <taxon>Sar</taxon>
        <taxon>Alveolata</taxon>
        <taxon>Dinophyceae</taxon>
        <taxon>Prorocentrales</taxon>
        <taxon>Prorocentraceae</taxon>
        <taxon>Prorocentrum</taxon>
    </lineage>
</organism>
<comment type="caution">
    <text evidence="2">The sequence shown here is derived from an EMBL/GenBank/DDBJ whole genome shotgun (WGS) entry which is preliminary data.</text>
</comment>
<evidence type="ECO:0000313" key="2">
    <source>
        <dbReference type="EMBL" id="CAK0813965.1"/>
    </source>
</evidence>
<name>A0ABN9R594_9DINO</name>
<feature type="compositionally biased region" description="Low complexity" evidence="1">
    <location>
        <begin position="198"/>
        <end position="228"/>
    </location>
</feature>
<feature type="region of interest" description="Disordered" evidence="1">
    <location>
        <begin position="147"/>
        <end position="250"/>
    </location>
</feature>
<feature type="compositionally biased region" description="Polar residues" evidence="1">
    <location>
        <begin position="174"/>
        <end position="188"/>
    </location>
</feature>
<gene>
    <name evidence="2" type="ORF">PCOR1329_LOCUS17715</name>
</gene>